<dbReference type="GO" id="GO:0003676">
    <property type="term" value="F:nucleic acid binding"/>
    <property type="evidence" value="ECO:0007669"/>
    <property type="project" value="InterPro"/>
</dbReference>
<dbReference type="SUPFAM" id="SSF57756">
    <property type="entry name" value="Retrovirus zinc finger-like domains"/>
    <property type="match status" value="1"/>
</dbReference>
<dbReference type="GO" id="GO:0008270">
    <property type="term" value="F:zinc ion binding"/>
    <property type="evidence" value="ECO:0007669"/>
    <property type="project" value="InterPro"/>
</dbReference>
<dbReference type="InterPro" id="IPR001878">
    <property type="entry name" value="Znf_CCHC"/>
</dbReference>
<evidence type="ECO:0000313" key="3">
    <source>
        <dbReference type="EMBL" id="KAK1680952.1"/>
    </source>
</evidence>
<dbReference type="AlphaFoldDB" id="A0AAD8TFJ9"/>
<feature type="compositionally biased region" description="Basic and acidic residues" evidence="1">
    <location>
        <begin position="266"/>
        <end position="278"/>
    </location>
</feature>
<feature type="domain" description="CCHC-type" evidence="2">
    <location>
        <begin position="219"/>
        <end position="235"/>
    </location>
</feature>
<dbReference type="InterPro" id="IPR036875">
    <property type="entry name" value="Znf_CCHC_sf"/>
</dbReference>
<dbReference type="Gene3D" id="4.10.60.10">
    <property type="entry name" value="Zinc finger, CCHC-type"/>
    <property type="match status" value="1"/>
</dbReference>
<proteinExistence type="predicted"/>
<feature type="region of interest" description="Disordered" evidence="1">
    <location>
        <begin position="237"/>
        <end position="293"/>
    </location>
</feature>
<name>A0AAD8TFJ9_LOLMU</name>
<organism evidence="3 4">
    <name type="scientific">Lolium multiflorum</name>
    <name type="common">Italian ryegrass</name>
    <name type="synonym">Lolium perenne subsp. multiflorum</name>
    <dbReference type="NCBI Taxonomy" id="4521"/>
    <lineage>
        <taxon>Eukaryota</taxon>
        <taxon>Viridiplantae</taxon>
        <taxon>Streptophyta</taxon>
        <taxon>Embryophyta</taxon>
        <taxon>Tracheophyta</taxon>
        <taxon>Spermatophyta</taxon>
        <taxon>Magnoliopsida</taxon>
        <taxon>Liliopsida</taxon>
        <taxon>Poales</taxon>
        <taxon>Poaceae</taxon>
        <taxon>BOP clade</taxon>
        <taxon>Pooideae</taxon>
        <taxon>Poodae</taxon>
        <taxon>Poeae</taxon>
        <taxon>Poeae Chloroplast Group 2 (Poeae type)</taxon>
        <taxon>Loliodinae</taxon>
        <taxon>Loliinae</taxon>
        <taxon>Lolium</taxon>
    </lineage>
</organism>
<feature type="compositionally biased region" description="Basic residues" evidence="1">
    <location>
        <begin position="200"/>
        <end position="210"/>
    </location>
</feature>
<keyword evidence="4" id="KW-1185">Reference proteome</keyword>
<dbReference type="Proteomes" id="UP001231189">
    <property type="component" value="Unassembled WGS sequence"/>
</dbReference>
<feature type="region of interest" description="Disordered" evidence="1">
    <location>
        <begin position="174"/>
        <end position="211"/>
    </location>
</feature>
<evidence type="ECO:0000313" key="4">
    <source>
        <dbReference type="Proteomes" id="UP001231189"/>
    </source>
</evidence>
<dbReference type="SMART" id="SM00343">
    <property type="entry name" value="ZnF_C2HC"/>
    <property type="match status" value="2"/>
</dbReference>
<protein>
    <recommendedName>
        <fullName evidence="2">CCHC-type domain-containing protein</fullName>
    </recommendedName>
</protein>
<reference evidence="3" key="1">
    <citation type="submission" date="2023-07" db="EMBL/GenBank/DDBJ databases">
        <title>A chromosome-level genome assembly of Lolium multiflorum.</title>
        <authorList>
            <person name="Chen Y."/>
            <person name="Copetti D."/>
            <person name="Kolliker R."/>
            <person name="Studer B."/>
        </authorList>
    </citation>
    <scope>NUCLEOTIDE SEQUENCE</scope>
    <source>
        <strain evidence="3">02402/16</strain>
        <tissue evidence="3">Leaf</tissue>
    </source>
</reference>
<feature type="compositionally biased region" description="Basic and acidic residues" evidence="1">
    <location>
        <begin position="239"/>
        <end position="251"/>
    </location>
</feature>
<evidence type="ECO:0000259" key="2">
    <source>
        <dbReference type="SMART" id="SM00343"/>
    </source>
</evidence>
<sequence>MVIERKEEGKEQLTQRRAYYINEALTESNSGTRTTKSQCTPYSVACRDRLPYFHEHPSRWSPTPLADIVLNHDATGRVAKGNNSTSITSFTSTPRSQVSLLLTSSSIGKKLSSQLPADLKYRTLYSTALRTLKGRSRDRPHLTKGRHVSTFVVTNHVGEIEELEAQVTSLKKDLVKGHEGKQSPNDKGGLGFKSNNKNKSTTHKRKKGHGHVKDPAKIVCFKCKIEGHHVRLCPLKKKPLGEKKQGKRPQDGAHGLPQGQAQGLPRLEERPLPKKDQAKAPVVEKSSEKKEKRRTCYICHEKGHISSFCTIGPNLVGDH</sequence>
<dbReference type="EMBL" id="JAUUTY010000002">
    <property type="protein sequence ID" value="KAK1680952.1"/>
    <property type="molecule type" value="Genomic_DNA"/>
</dbReference>
<gene>
    <name evidence="3" type="ORF">QYE76_041800</name>
</gene>
<evidence type="ECO:0000256" key="1">
    <source>
        <dbReference type="SAM" id="MobiDB-lite"/>
    </source>
</evidence>
<comment type="caution">
    <text evidence="3">The sequence shown here is derived from an EMBL/GenBank/DDBJ whole genome shotgun (WGS) entry which is preliminary data.</text>
</comment>
<accession>A0AAD8TFJ9</accession>
<feature type="domain" description="CCHC-type" evidence="2">
    <location>
        <begin position="295"/>
        <end position="311"/>
    </location>
</feature>